<proteinExistence type="predicted"/>
<evidence type="ECO:0000313" key="3">
    <source>
        <dbReference type="Proteomes" id="UP000239590"/>
    </source>
</evidence>
<protein>
    <recommendedName>
        <fullName evidence="1">DUF6630 domain-containing protein</fullName>
    </recommendedName>
</protein>
<organism evidence="2 3">
    <name type="scientific">Siphonobacter curvatus</name>
    <dbReference type="NCBI Taxonomy" id="2094562"/>
    <lineage>
        <taxon>Bacteria</taxon>
        <taxon>Pseudomonadati</taxon>
        <taxon>Bacteroidota</taxon>
        <taxon>Cytophagia</taxon>
        <taxon>Cytophagales</taxon>
        <taxon>Cytophagaceae</taxon>
        <taxon>Siphonobacter</taxon>
    </lineage>
</organism>
<comment type="caution">
    <text evidence="2">The sequence shown here is derived from an EMBL/GenBank/DDBJ whole genome shotgun (WGS) entry which is preliminary data.</text>
</comment>
<dbReference type="Proteomes" id="UP000239590">
    <property type="component" value="Unassembled WGS sequence"/>
</dbReference>
<sequence length="182" mass="21440">MSFFSNWFGPKKKKDQPDFAFYENVIHTIAVSETLKDKLLRKVRQAFDHPESFYDQEGQYQLSARSLNPRKDDALLPKFVLIDLLQDHNEMAEVDWKETEQEVRYWIIALLAAKNYPDSLSNEEKYGRNVHTGEVLDLINQNELKPLGYALEILDIDSDSYVFTIVPLHRQEEVQEMFRVLK</sequence>
<dbReference type="EMBL" id="PTRA01000001">
    <property type="protein sequence ID" value="PQA60406.1"/>
    <property type="molecule type" value="Genomic_DNA"/>
</dbReference>
<dbReference type="OrthoDB" id="1275241at2"/>
<feature type="domain" description="DUF6630" evidence="1">
    <location>
        <begin position="36"/>
        <end position="179"/>
    </location>
</feature>
<dbReference type="AlphaFoldDB" id="A0A2S7IRV3"/>
<gene>
    <name evidence="2" type="ORF">C5O19_12545</name>
</gene>
<dbReference type="InterPro" id="IPR046582">
    <property type="entry name" value="DUF6630"/>
</dbReference>
<evidence type="ECO:0000259" key="1">
    <source>
        <dbReference type="Pfam" id="PF20335"/>
    </source>
</evidence>
<keyword evidence="3" id="KW-1185">Reference proteome</keyword>
<dbReference type="Pfam" id="PF20335">
    <property type="entry name" value="DUF6630"/>
    <property type="match status" value="1"/>
</dbReference>
<name>A0A2S7IRV3_9BACT</name>
<accession>A0A2S7IRV3</accession>
<dbReference type="RefSeq" id="WP_104712667.1">
    <property type="nucleotide sequence ID" value="NZ_PTRA01000001.1"/>
</dbReference>
<evidence type="ECO:0000313" key="2">
    <source>
        <dbReference type="EMBL" id="PQA60406.1"/>
    </source>
</evidence>
<reference evidence="3" key="1">
    <citation type="submission" date="2018-02" db="EMBL/GenBank/DDBJ databases">
        <title>Genome sequencing of Solimonas sp. HR-BB.</title>
        <authorList>
            <person name="Lee Y."/>
            <person name="Jeon C.O."/>
        </authorList>
    </citation>
    <scope>NUCLEOTIDE SEQUENCE [LARGE SCALE GENOMIC DNA]</scope>
    <source>
        <strain evidence="3">HR-U</strain>
    </source>
</reference>